<dbReference type="Pfam" id="PF00892">
    <property type="entry name" value="EamA"/>
    <property type="match status" value="2"/>
</dbReference>
<proteinExistence type="predicted"/>
<feature type="transmembrane region" description="Helical" evidence="6">
    <location>
        <begin position="95"/>
        <end position="119"/>
    </location>
</feature>
<evidence type="ECO:0000256" key="1">
    <source>
        <dbReference type="ARBA" id="ARBA00004651"/>
    </source>
</evidence>
<dbReference type="InterPro" id="IPR051258">
    <property type="entry name" value="Diverse_Substrate_Transporter"/>
</dbReference>
<evidence type="ECO:0000256" key="6">
    <source>
        <dbReference type="SAM" id="Phobius"/>
    </source>
</evidence>
<evidence type="ECO:0000313" key="8">
    <source>
        <dbReference type="EMBL" id="TCO80465.1"/>
    </source>
</evidence>
<dbReference type="PANTHER" id="PTHR42920:SF5">
    <property type="entry name" value="EAMA DOMAIN-CONTAINING PROTEIN"/>
    <property type="match status" value="1"/>
</dbReference>
<dbReference type="InterPro" id="IPR037185">
    <property type="entry name" value="EmrE-like"/>
</dbReference>
<dbReference type="Proteomes" id="UP000295765">
    <property type="component" value="Unassembled WGS sequence"/>
</dbReference>
<reference evidence="8 9" key="1">
    <citation type="submission" date="2019-03" db="EMBL/GenBank/DDBJ databases">
        <title>Genomic Encyclopedia of Type Strains, Phase IV (KMG-IV): sequencing the most valuable type-strain genomes for metagenomic binning, comparative biology and taxonomic classification.</title>
        <authorList>
            <person name="Goeker M."/>
        </authorList>
    </citation>
    <scope>NUCLEOTIDE SEQUENCE [LARGE SCALE GENOMIC DNA]</scope>
    <source>
        <strain evidence="8 9">DSM 25287</strain>
    </source>
</reference>
<feature type="transmembrane region" description="Helical" evidence="6">
    <location>
        <begin position="181"/>
        <end position="202"/>
    </location>
</feature>
<feature type="transmembrane region" description="Helical" evidence="6">
    <location>
        <begin position="41"/>
        <end position="59"/>
    </location>
</feature>
<keyword evidence="9" id="KW-1185">Reference proteome</keyword>
<evidence type="ECO:0000313" key="9">
    <source>
        <dbReference type="Proteomes" id="UP000295765"/>
    </source>
</evidence>
<keyword evidence="5 6" id="KW-0472">Membrane</keyword>
<organism evidence="8 9">
    <name type="scientific">Plasticicumulans lactativorans</name>
    <dbReference type="NCBI Taxonomy" id="1133106"/>
    <lineage>
        <taxon>Bacteria</taxon>
        <taxon>Pseudomonadati</taxon>
        <taxon>Pseudomonadota</taxon>
        <taxon>Gammaproteobacteria</taxon>
        <taxon>Candidatus Competibacteraceae</taxon>
        <taxon>Plasticicumulans</taxon>
    </lineage>
</organism>
<feature type="domain" description="EamA" evidence="7">
    <location>
        <begin position="8"/>
        <end position="143"/>
    </location>
</feature>
<feature type="domain" description="EamA" evidence="7">
    <location>
        <begin position="152"/>
        <end position="283"/>
    </location>
</feature>
<evidence type="ECO:0000259" key="7">
    <source>
        <dbReference type="Pfam" id="PF00892"/>
    </source>
</evidence>
<protein>
    <submittedName>
        <fullName evidence="8">Threonine/homoserine efflux transporter RhtA</fullName>
    </submittedName>
</protein>
<feature type="transmembrane region" description="Helical" evidence="6">
    <location>
        <begin position="155"/>
        <end position="174"/>
    </location>
</feature>
<dbReference type="RefSeq" id="WP_132543598.1">
    <property type="nucleotide sequence ID" value="NZ_SLWY01000014.1"/>
</dbReference>
<feature type="transmembrane region" description="Helical" evidence="6">
    <location>
        <begin position="71"/>
        <end position="89"/>
    </location>
</feature>
<gene>
    <name evidence="8" type="ORF">EV699_114110</name>
</gene>
<comment type="subcellular location">
    <subcellularLocation>
        <location evidence="1">Cell membrane</location>
        <topology evidence="1">Multi-pass membrane protein</topology>
    </subcellularLocation>
</comment>
<dbReference type="OrthoDB" id="9804865at2"/>
<dbReference type="EMBL" id="SLWY01000014">
    <property type="protein sequence ID" value="TCO80465.1"/>
    <property type="molecule type" value="Genomic_DNA"/>
</dbReference>
<keyword evidence="4 6" id="KW-1133">Transmembrane helix</keyword>
<dbReference type="SUPFAM" id="SSF103481">
    <property type="entry name" value="Multidrug resistance efflux transporter EmrE"/>
    <property type="match status" value="2"/>
</dbReference>
<keyword evidence="2" id="KW-1003">Cell membrane</keyword>
<keyword evidence="3 6" id="KW-0812">Transmembrane</keyword>
<feature type="transmembrane region" description="Helical" evidence="6">
    <location>
        <begin position="243"/>
        <end position="263"/>
    </location>
</feature>
<feature type="transmembrane region" description="Helical" evidence="6">
    <location>
        <begin position="208"/>
        <end position="231"/>
    </location>
</feature>
<evidence type="ECO:0000256" key="4">
    <source>
        <dbReference type="ARBA" id="ARBA00022989"/>
    </source>
</evidence>
<evidence type="ECO:0000256" key="2">
    <source>
        <dbReference type="ARBA" id="ARBA00022475"/>
    </source>
</evidence>
<feature type="transmembrane region" description="Helical" evidence="6">
    <location>
        <begin position="269"/>
        <end position="290"/>
    </location>
</feature>
<feature type="transmembrane region" description="Helical" evidence="6">
    <location>
        <begin position="126"/>
        <end position="143"/>
    </location>
</feature>
<dbReference type="PANTHER" id="PTHR42920">
    <property type="entry name" value="OS03G0707200 PROTEIN-RELATED"/>
    <property type="match status" value="1"/>
</dbReference>
<evidence type="ECO:0000256" key="3">
    <source>
        <dbReference type="ARBA" id="ARBA00022692"/>
    </source>
</evidence>
<dbReference type="Gene3D" id="1.10.3730.20">
    <property type="match status" value="1"/>
</dbReference>
<comment type="caution">
    <text evidence="8">The sequence shown here is derived from an EMBL/GenBank/DDBJ whole genome shotgun (WGS) entry which is preliminary data.</text>
</comment>
<dbReference type="AlphaFoldDB" id="A0A4R2LM02"/>
<evidence type="ECO:0000256" key="5">
    <source>
        <dbReference type="ARBA" id="ARBA00023136"/>
    </source>
</evidence>
<sequence length="296" mass="30970">MHPRTFRADLLLLITAAIWGSAFVAQRLGMNAVGPMLYTGLRFTLGALAILPLALLLKEGRPPRRPLSRRGLYLAGATAGVLLFLGASLQQVGLLYTSVANAGFITGLYVVLVPLIGLLLGQRPHAGIWLGAGLAITGLYLLSVGDGFTIASGDALQLIGAVFWALHVLLLDAVARRTHAVRLACLQFATCALLSMIAAVLFETIDLAAIRVAAPAIAYGGLLSVGLAYTLQVVAQKDAIASHAAIILSMEAVFAALAGWLVLGETLTVRALAGCTLMLAGMLAAQLIPLMRRTRS</sequence>
<name>A0A4R2LM02_9GAMM</name>
<dbReference type="InterPro" id="IPR000620">
    <property type="entry name" value="EamA_dom"/>
</dbReference>
<accession>A0A4R2LM02</accession>
<dbReference type="GO" id="GO:0005886">
    <property type="term" value="C:plasma membrane"/>
    <property type="evidence" value="ECO:0007669"/>
    <property type="project" value="UniProtKB-SubCell"/>
</dbReference>